<accession>A0A7C4ES85</accession>
<evidence type="ECO:0008006" key="3">
    <source>
        <dbReference type="Google" id="ProtNLM"/>
    </source>
</evidence>
<name>A0A7C4ES85_9BACT</name>
<dbReference type="AlphaFoldDB" id="A0A7C4ES85"/>
<feature type="signal peptide" evidence="1">
    <location>
        <begin position="1"/>
        <end position="23"/>
    </location>
</feature>
<keyword evidence="1" id="KW-0732">Signal</keyword>
<evidence type="ECO:0000256" key="1">
    <source>
        <dbReference type="SAM" id="SignalP"/>
    </source>
</evidence>
<dbReference type="EMBL" id="DTGT01000043">
    <property type="protein sequence ID" value="HGH59930.1"/>
    <property type="molecule type" value="Genomic_DNA"/>
</dbReference>
<comment type="caution">
    <text evidence="2">The sequence shown here is derived from an EMBL/GenBank/DDBJ whole genome shotgun (WGS) entry which is preliminary data.</text>
</comment>
<organism evidence="2">
    <name type="scientific">Desulfomonile tiedjei</name>
    <dbReference type="NCBI Taxonomy" id="2358"/>
    <lineage>
        <taxon>Bacteria</taxon>
        <taxon>Pseudomonadati</taxon>
        <taxon>Thermodesulfobacteriota</taxon>
        <taxon>Desulfomonilia</taxon>
        <taxon>Desulfomonilales</taxon>
        <taxon>Desulfomonilaceae</taxon>
        <taxon>Desulfomonile</taxon>
    </lineage>
</organism>
<sequence>MRTKHRMVLVSLLFIAFTTCSYAAHHNAIHVIVNGSQPLQGIPVAPWLAGDRANETGMSSGFVKASAPGLGYENPAGSGLPRVISKVKPAACPVASVCAAAPPKPCILPKRECGQWELSVQAYFARVRGKVSWPNHPTVDFNDDLGLDSHKTFFEYSARYQFRPRWAIIYSIMPIEMEANYVHPLFPGMAFKSKWENVYQRVGLLFEPIRTCSGAISIYNAWVFNEQKLTMHTGSHCQAYSTMKIDRTRNMVMSGIEIERCITTKCNGGSLSCDNRVGIAYLDGVFGLDVQTGLRYSIPLNCGRWGYAKGGYRLIDFKEDRIDYRIDTYLTGWFVELGLVF</sequence>
<proteinExistence type="predicted"/>
<reference evidence="2" key="1">
    <citation type="journal article" date="2020" name="mSystems">
        <title>Genome- and Community-Level Interaction Insights into Carbon Utilization and Element Cycling Functions of Hydrothermarchaeota in Hydrothermal Sediment.</title>
        <authorList>
            <person name="Zhou Z."/>
            <person name="Liu Y."/>
            <person name="Xu W."/>
            <person name="Pan J."/>
            <person name="Luo Z.H."/>
            <person name="Li M."/>
        </authorList>
    </citation>
    <scope>NUCLEOTIDE SEQUENCE [LARGE SCALE GENOMIC DNA]</scope>
    <source>
        <strain evidence="2">SpSt-769</strain>
    </source>
</reference>
<gene>
    <name evidence="2" type="ORF">ENV54_01380</name>
</gene>
<protein>
    <recommendedName>
        <fullName evidence="3">Outer membrane protein beta-barrel domain-containing protein</fullName>
    </recommendedName>
</protein>
<feature type="chain" id="PRO_5027708322" description="Outer membrane protein beta-barrel domain-containing protein" evidence="1">
    <location>
        <begin position="24"/>
        <end position="341"/>
    </location>
</feature>
<evidence type="ECO:0000313" key="2">
    <source>
        <dbReference type="EMBL" id="HGH59930.1"/>
    </source>
</evidence>